<dbReference type="CDD" id="cd00384">
    <property type="entry name" value="ALAD_PBGS"/>
    <property type="match status" value="1"/>
</dbReference>
<dbReference type="FunCoup" id="K0IKZ6">
    <property type="interactions" value="207"/>
</dbReference>
<dbReference type="Pfam" id="PF00490">
    <property type="entry name" value="ALAD"/>
    <property type="match status" value="1"/>
</dbReference>
<evidence type="ECO:0000313" key="15">
    <source>
        <dbReference type="EMBL" id="AFU59232.1"/>
    </source>
</evidence>
<accession>K0IKZ6</accession>
<protein>
    <recommendedName>
        <fullName evidence="4 13">Delta-aminolevulinic acid dehydratase</fullName>
        <ecNumber evidence="3 13">4.2.1.24</ecNumber>
    </recommendedName>
</protein>
<dbReference type="PANTHER" id="PTHR11458">
    <property type="entry name" value="DELTA-AMINOLEVULINIC ACID DEHYDRATASE"/>
    <property type="match status" value="1"/>
</dbReference>
<dbReference type="InParanoid" id="K0IKZ6"/>
<keyword evidence="5" id="KW-0350">Heme biosynthesis</keyword>
<dbReference type="SMART" id="SM01004">
    <property type="entry name" value="ALAD"/>
    <property type="match status" value="1"/>
</dbReference>
<dbReference type="GO" id="GO:0005829">
    <property type="term" value="C:cytosol"/>
    <property type="evidence" value="ECO:0007669"/>
    <property type="project" value="TreeGrafter"/>
</dbReference>
<keyword evidence="6 13" id="KW-0456">Lyase</keyword>
<dbReference type="Gene3D" id="3.20.20.70">
    <property type="entry name" value="Aldolase class I"/>
    <property type="match status" value="1"/>
</dbReference>
<evidence type="ECO:0000256" key="7">
    <source>
        <dbReference type="ARBA" id="ARBA00023244"/>
    </source>
</evidence>
<keyword evidence="12" id="KW-0460">Magnesium</keyword>
<feature type="binding site" evidence="12">
    <location>
        <position position="241"/>
    </location>
    <ligand>
        <name>Mg(2+)</name>
        <dbReference type="ChEBI" id="CHEBI:18420"/>
    </ligand>
</feature>
<dbReference type="EMBL" id="CP002408">
    <property type="protein sequence ID" value="AFU59232.1"/>
    <property type="molecule type" value="Genomic_DNA"/>
</dbReference>
<proteinExistence type="inferred from homology"/>
<keyword evidence="7 13" id="KW-0627">Porphyrin biosynthesis</keyword>
<evidence type="ECO:0000256" key="6">
    <source>
        <dbReference type="ARBA" id="ARBA00023239"/>
    </source>
</evidence>
<dbReference type="OrthoDB" id="8493at2157"/>
<evidence type="ECO:0000256" key="12">
    <source>
        <dbReference type="PIRSR" id="PIRSR001415-5"/>
    </source>
</evidence>
<feature type="active site" description="Schiff-base intermediate with substrate" evidence="9">
    <location>
        <position position="256"/>
    </location>
</feature>
<dbReference type="EC" id="4.2.1.24" evidence="3 13"/>
<dbReference type="STRING" id="1237085.Ngar_c23060"/>
<comment type="similarity">
    <text evidence="2 14">Belongs to the ALAD family.</text>
</comment>
<evidence type="ECO:0000313" key="16">
    <source>
        <dbReference type="Proteomes" id="UP000008037"/>
    </source>
</evidence>
<dbReference type="NCBIfam" id="NF006762">
    <property type="entry name" value="PRK09283.1"/>
    <property type="match status" value="1"/>
</dbReference>
<dbReference type="GO" id="GO:0008270">
    <property type="term" value="F:zinc ion binding"/>
    <property type="evidence" value="ECO:0007669"/>
    <property type="project" value="TreeGrafter"/>
</dbReference>
<evidence type="ECO:0000256" key="3">
    <source>
        <dbReference type="ARBA" id="ARBA00012053"/>
    </source>
</evidence>
<keyword evidence="11" id="KW-0862">Zinc</keyword>
<dbReference type="InterPro" id="IPR030656">
    <property type="entry name" value="ALAD_AS"/>
</dbReference>
<evidence type="ECO:0000256" key="13">
    <source>
        <dbReference type="RuleBase" id="RU000515"/>
    </source>
</evidence>
<dbReference type="RefSeq" id="WP_015019767.1">
    <property type="nucleotide sequence ID" value="NC_018719.1"/>
</dbReference>
<feature type="binding site" evidence="11">
    <location>
        <position position="128"/>
    </location>
    <ligand>
        <name>Zn(2+)</name>
        <dbReference type="ChEBI" id="CHEBI:29105"/>
        <note>catalytic</note>
    </ligand>
</feature>
<dbReference type="PRINTS" id="PR00144">
    <property type="entry name" value="DALDHYDRTASE"/>
</dbReference>
<evidence type="ECO:0000256" key="10">
    <source>
        <dbReference type="PIRSR" id="PIRSR001415-2"/>
    </source>
</evidence>
<evidence type="ECO:0000256" key="4">
    <source>
        <dbReference type="ARBA" id="ARBA00020771"/>
    </source>
</evidence>
<dbReference type="InterPro" id="IPR001731">
    <property type="entry name" value="ALAD"/>
</dbReference>
<dbReference type="GeneID" id="13796169"/>
<dbReference type="PROSITE" id="PS00169">
    <property type="entry name" value="D_ALA_DEHYDRATASE"/>
    <property type="match status" value="1"/>
</dbReference>
<feature type="active site" description="Schiff-base intermediate with substrate" evidence="9">
    <location>
        <position position="203"/>
    </location>
</feature>
<evidence type="ECO:0000256" key="14">
    <source>
        <dbReference type="RuleBase" id="RU004161"/>
    </source>
</evidence>
<dbReference type="AlphaFoldDB" id="K0IKZ6"/>
<evidence type="ECO:0000256" key="1">
    <source>
        <dbReference type="ARBA" id="ARBA00004694"/>
    </source>
</evidence>
<sequence>MKKSSNSNAFPNVRLRRLRTTPAVRDLLQETRLSAKDLIAPVFVQEGLKKPEEIGSMPDIQRLPLSRLAGEVERIMDLGISAIILFGLPSHKDAEATSAFDDRGIVQKSVELVRKQFGNKVAIVTDVCLCQYTTHGHCGLVVDKKIDNDRSIDTLAKVAVSHAKAGADIVAPSAMMDGQVQAIRKGLDASGFSEVAIMGYSAKQASPLYAPFRDAAHSAPEFGDRCTYQMPFSNAKEAMREIETDIAEGVDIVMIKPAIPYLDLIYKARQATNLPICAYSVSGEYALIKAAAMNGWVDENAVMTEFLTSIKRAGANVIITYQAKKMAELLSR</sequence>
<dbReference type="PANTHER" id="PTHR11458:SF0">
    <property type="entry name" value="DELTA-AMINOLEVULINIC ACID DEHYDRATASE"/>
    <property type="match status" value="1"/>
</dbReference>
<evidence type="ECO:0000256" key="11">
    <source>
        <dbReference type="PIRSR" id="PIRSR001415-3"/>
    </source>
</evidence>
<dbReference type="GO" id="GO:0006782">
    <property type="term" value="P:protoporphyrinogen IX biosynthetic process"/>
    <property type="evidence" value="ECO:0007669"/>
    <property type="project" value="UniProtKB-UniPathway"/>
</dbReference>
<evidence type="ECO:0000256" key="8">
    <source>
        <dbReference type="ARBA" id="ARBA00047651"/>
    </source>
</evidence>
<dbReference type="Proteomes" id="UP000008037">
    <property type="component" value="Chromosome"/>
</dbReference>
<dbReference type="HOGENOM" id="CLU_035731_0_0_2"/>
<keyword evidence="11" id="KW-0479">Metal-binding</keyword>
<feature type="binding site" evidence="11">
    <location>
        <position position="130"/>
    </location>
    <ligand>
        <name>Zn(2+)</name>
        <dbReference type="ChEBI" id="CHEBI:29105"/>
        <note>catalytic</note>
    </ligand>
</feature>
<feature type="binding site" evidence="10">
    <location>
        <position position="321"/>
    </location>
    <ligand>
        <name>5-aminolevulinate</name>
        <dbReference type="ChEBI" id="CHEBI:356416"/>
        <label>2</label>
    </ligand>
</feature>
<feature type="binding site" evidence="10">
    <location>
        <position position="282"/>
    </location>
    <ligand>
        <name>5-aminolevulinate</name>
        <dbReference type="ChEBI" id="CHEBI:356416"/>
        <label>2</label>
    </ligand>
</feature>
<dbReference type="SUPFAM" id="SSF51569">
    <property type="entry name" value="Aldolase"/>
    <property type="match status" value="1"/>
</dbReference>
<comment type="pathway">
    <text evidence="1">Porphyrin-containing compound metabolism; protoporphyrin-IX biosynthesis; coproporphyrinogen-III from 5-aminolevulinate: step 1/4.</text>
</comment>
<feature type="binding site" evidence="10">
    <location>
        <position position="225"/>
    </location>
    <ligand>
        <name>5-aminolevulinate</name>
        <dbReference type="ChEBI" id="CHEBI:356416"/>
        <label>1</label>
    </ligand>
</feature>
<feature type="binding site" evidence="11">
    <location>
        <position position="138"/>
    </location>
    <ligand>
        <name>Zn(2+)</name>
        <dbReference type="ChEBI" id="CHEBI:29105"/>
        <note>catalytic</note>
    </ligand>
</feature>
<dbReference type="PIRSF" id="PIRSF001415">
    <property type="entry name" value="Porphbilin_synth"/>
    <property type="match status" value="1"/>
</dbReference>
<organism evidence="15 16">
    <name type="scientific">Nitrososphaera gargensis (strain Ga9.2)</name>
    <dbReference type="NCBI Taxonomy" id="1237085"/>
    <lineage>
        <taxon>Archaea</taxon>
        <taxon>Nitrososphaerota</taxon>
        <taxon>Nitrososphaeria</taxon>
        <taxon>Nitrososphaerales</taxon>
        <taxon>Nitrososphaeraceae</taxon>
        <taxon>Nitrososphaera</taxon>
    </lineage>
</organism>
<dbReference type="FunFam" id="3.20.20.70:FF:000019">
    <property type="entry name" value="Delta-aminolevulinic acid dehydratase"/>
    <property type="match status" value="1"/>
</dbReference>
<dbReference type="GO" id="GO:0004655">
    <property type="term" value="F:porphobilinogen synthase activity"/>
    <property type="evidence" value="ECO:0007669"/>
    <property type="project" value="UniProtKB-EC"/>
</dbReference>
<feature type="binding site" evidence="10">
    <location>
        <position position="213"/>
    </location>
    <ligand>
        <name>5-aminolevulinate</name>
        <dbReference type="ChEBI" id="CHEBI:356416"/>
        <label>1</label>
    </ligand>
</feature>
<gene>
    <name evidence="15" type="primary">hemB1</name>
    <name evidence="15" type="ordered locus">Ngar_c23060</name>
</gene>
<evidence type="ECO:0000256" key="5">
    <source>
        <dbReference type="ARBA" id="ARBA00023133"/>
    </source>
</evidence>
<comment type="catalytic activity">
    <reaction evidence="8 13">
        <text>2 5-aminolevulinate = porphobilinogen + 2 H2O + H(+)</text>
        <dbReference type="Rhea" id="RHEA:24064"/>
        <dbReference type="ChEBI" id="CHEBI:15377"/>
        <dbReference type="ChEBI" id="CHEBI:15378"/>
        <dbReference type="ChEBI" id="CHEBI:58126"/>
        <dbReference type="ChEBI" id="CHEBI:356416"/>
        <dbReference type="EC" id="4.2.1.24"/>
    </reaction>
</comment>
<evidence type="ECO:0000256" key="2">
    <source>
        <dbReference type="ARBA" id="ARBA00008055"/>
    </source>
</evidence>
<comment type="subunit">
    <text evidence="13">Homooctamer.</text>
</comment>
<evidence type="ECO:0000256" key="9">
    <source>
        <dbReference type="PIRSR" id="PIRSR001415-1"/>
    </source>
</evidence>
<dbReference type="KEGG" id="nga:Ngar_c23060"/>
<dbReference type="UniPathway" id="UPA00251">
    <property type="reaction ID" value="UER00318"/>
</dbReference>
<dbReference type="PATRIC" id="fig|1237085.11.peg.2281"/>
<keyword evidence="16" id="KW-1185">Reference proteome</keyword>
<reference evidence="15 16" key="1">
    <citation type="journal article" date="2012" name="Environ. Microbiol.">
        <title>The genome of the ammonia-oxidizing Candidatus Nitrososphaera gargensis: insights into metabolic versatility and environmental adaptations.</title>
        <authorList>
            <person name="Spang A."/>
            <person name="Poehlein A."/>
            <person name="Offre P."/>
            <person name="Zumbragel S."/>
            <person name="Haider S."/>
            <person name="Rychlik N."/>
            <person name="Nowka B."/>
            <person name="Schmeisser C."/>
            <person name="Lebedeva E.V."/>
            <person name="Rattei T."/>
            <person name="Bohm C."/>
            <person name="Schmid M."/>
            <person name="Galushko A."/>
            <person name="Hatzenpichler R."/>
            <person name="Weinmaier T."/>
            <person name="Daniel R."/>
            <person name="Schleper C."/>
            <person name="Spieck E."/>
            <person name="Streit W."/>
            <person name="Wagner M."/>
        </authorList>
    </citation>
    <scope>NUCLEOTIDE SEQUENCE [LARGE SCALE GENOMIC DNA]</scope>
    <source>
        <strain evidence="16">Ga9.2</strain>
    </source>
</reference>
<dbReference type="InterPro" id="IPR013785">
    <property type="entry name" value="Aldolase_TIM"/>
</dbReference>
<name>K0IKZ6_NITGG</name>